<protein>
    <submittedName>
        <fullName evidence="2">Uncharacterized protein</fullName>
    </submittedName>
</protein>
<keyword evidence="3" id="KW-1185">Reference proteome</keyword>
<dbReference type="EMBL" id="LNXT01000044">
    <property type="protein sequence ID" value="KTC68770.1"/>
    <property type="molecule type" value="Genomic_DNA"/>
</dbReference>
<evidence type="ECO:0000313" key="3">
    <source>
        <dbReference type="Proteomes" id="UP000054735"/>
    </source>
</evidence>
<dbReference type="EMBL" id="UGNW01000001">
    <property type="protein sequence ID" value="STX33289.1"/>
    <property type="molecule type" value="Genomic_DNA"/>
</dbReference>
<dbReference type="STRING" id="28083.Lbir_2303"/>
<evidence type="ECO:0000313" key="2">
    <source>
        <dbReference type="EMBL" id="STX33289.1"/>
    </source>
</evidence>
<proteinExistence type="predicted"/>
<reference evidence="2 4" key="2">
    <citation type="submission" date="2018-06" db="EMBL/GenBank/DDBJ databases">
        <authorList>
            <consortium name="Pathogen Informatics"/>
            <person name="Doyle S."/>
        </authorList>
    </citation>
    <scope>NUCLEOTIDE SEQUENCE [LARGE SCALE GENOMIC DNA]</scope>
    <source>
        <strain evidence="2 4">NCTC12437</strain>
    </source>
</reference>
<dbReference type="AlphaFoldDB" id="A0A378IDL3"/>
<dbReference type="Proteomes" id="UP000054735">
    <property type="component" value="Unassembled WGS sequence"/>
</dbReference>
<gene>
    <name evidence="1" type="ORF">Lbir_2303</name>
    <name evidence="2" type="ORF">NCTC12437_03111</name>
</gene>
<evidence type="ECO:0000313" key="1">
    <source>
        <dbReference type="EMBL" id="KTC68770.1"/>
    </source>
</evidence>
<organism evidence="2 4">
    <name type="scientific">Legionella birminghamensis</name>
    <dbReference type="NCBI Taxonomy" id="28083"/>
    <lineage>
        <taxon>Bacteria</taxon>
        <taxon>Pseudomonadati</taxon>
        <taxon>Pseudomonadota</taxon>
        <taxon>Gammaproteobacteria</taxon>
        <taxon>Legionellales</taxon>
        <taxon>Legionellaceae</taxon>
        <taxon>Legionella</taxon>
    </lineage>
</organism>
<accession>A0A378IDL3</accession>
<sequence length="385" mass="43928">MFILSCGRTIVQVKQGIPSQYKKILTLGLMEKILFCDDEHQYYLGKKPAPLAIAEVYRGYIPDSELRKPSPVHHQHIYSLQLESAFIEVLVPIMARALFSELLVTPENYLIVDQNKEITLISKIIPGFEEFLAKKECVNSHTLFYNKQLPTRKDLQLNEKEAEIIGVLYAVALVFNLWDLLNSSLQNSGYVGGINEKRACIVDFGCALHLGYKGRHADSLSADDPQFASTEKLIYPFTPDYFRDHYRHQNALPFDVLVGPLLPHMIIHDLFELSGTDEFSRIALQSFESCLQRAKTKLLANPVLLPECISEAKKHISLDEKWNEDSLFEFLNECFYQQNEGHNLCNIIAGRLESTLNLAKQFKQGIPALEIQEEVRDCYYLAQPG</sequence>
<evidence type="ECO:0000313" key="4">
    <source>
        <dbReference type="Proteomes" id="UP000255066"/>
    </source>
</evidence>
<dbReference type="Proteomes" id="UP000255066">
    <property type="component" value="Unassembled WGS sequence"/>
</dbReference>
<reference evidence="1 3" key="1">
    <citation type="submission" date="2015-11" db="EMBL/GenBank/DDBJ databases">
        <title>Genomic analysis of 38 Legionella species identifies large and diverse effector repertoires.</title>
        <authorList>
            <person name="Burstein D."/>
            <person name="Amaro F."/>
            <person name="Zusman T."/>
            <person name="Lifshitz Z."/>
            <person name="Cohen O."/>
            <person name="Gilbert J.A."/>
            <person name="Pupko T."/>
            <person name="Shuman H.A."/>
            <person name="Segal G."/>
        </authorList>
    </citation>
    <scope>NUCLEOTIDE SEQUENCE [LARGE SCALE GENOMIC DNA]</scope>
    <source>
        <strain evidence="1 3">CDC#1407-AL-14</strain>
    </source>
</reference>
<name>A0A378IDL3_9GAMM</name>